<dbReference type="OrthoDB" id="6075923at2759"/>
<keyword evidence="1" id="KW-0812">Transmembrane</keyword>
<organism evidence="2 3">
    <name type="scientific">Daphnia galeata</name>
    <dbReference type="NCBI Taxonomy" id="27404"/>
    <lineage>
        <taxon>Eukaryota</taxon>
        <taxon>Metazoa</taxon>
        <taxon>Ecdysozoa</taxon>
        <taxon>Arthropoda</taxon>
        <taxon>Crustacea</taxon>
        <taxon>Branchiopoda</taxon>
        <taxon>Diplostraca</taxon>
        <taxon>Cladocera</taxon>
        <taxon>Anomopoda</taxon>
        <taxon>Daphniidae</taxon>
        <taxon>Daphnia</taxon>
    </lineage>
</organism>
<keyword evidence="1" id="KW-1133">Transmembrane helix</keyword>
<dbReference type="GO" id="GO:0005886">
    <property type="term" value="C:plasma membrane"/>
    <property type="evidence" value="ECO:0007669"/>
    <property type="project" value="TreeGrafter"/>
</dbReference>
<dbReference type="PANTHER" id="PTHR10590">
    <property type="entry name" value="SODIUM/NUCLEOSIDE COTRANSPORTER"/>
    <property type="match status" value="1"/>
</dbReference>
<accession>A0A8J2RI06</accession>
<keyword evidence="1" id="KW-0472">Membrane</keyword>
<reference evidence="2" key="1">
    <citation type="submission" date="2021-11" db="EMBL/GenBank/DDBJ databases">
        <authorList>
            <person name="Schell T."/>
        </authorList>
    </citation>
    <scope>NUCLEOTIDE SEQUENCE</scope>
    <source>
        <strain evidence="2">M5</strain>
    </source>
</reference>
<dbReference type="InterPro" id="IPR008276">
    <property type="entry name" value="C_nuclsd_transpt"/>
</dbReference>
<dbReference type="EMBL" id="CAKKLH010000093">
    <property type="protein sequence ID" value="CAH0102803.1"/>
    <property type="molecule type" value="Genomic_DNA"/>
</dbReference>
<dbReference type="Proteomes" id="UP000789390">
    <property type="component" value="Unassembled WGS sequence"/>
</dbReference>
<sequence>MTFTGDMETCHVGHDVTVDIIWSNRIEMGLWTKSLRMSRSESHNFSRLHERRIKFRYGYLVTDQNTSGIALGTVFAFKILSVIFFFSFLVNIFYYYGVRSDAMDRSETWMALASLGRYDGRRIDERSRQHLFRTSLSITLYSYTEAPLLIRPFLPKMTKSEIHAVMWADLPP</sequence>
<comment type="caution">
    <text evidence="2">The sequence shown here is derived from an EMBL/GenBank/DDBJ whole genome shotgun (WGS) entry which is preliminary data.</text>
</comment>
<evidence type="ECO:0000313" key="3">
    <source>
        <dbReference type="Proteomes" id="UP000789390"/>
    </source>
</evidence>
<dbReference type="PANTHER" id="PTHR10590:SF4">
    <property type="entry name" value="SOLUTE CARRIER FAMILY 28 MEMBER 3"/>
    <property type="match status" value="1"/>
</dbReference>
<keyword evidence="3" id="KW-1185">Reference proteome</keyword>
<dbReference type="GO" id="GO:0005415">
    <property type="term" value="F:nucleoside:sodium symporter activity"/>
    <property type="evidence" value="ECO:0007669"/>
    <property type="project" value="TreeGrafter"/>
</dbReference>
<feature type="transmembrane region" description="Helical" evidence="1">
    <location>
        <begin position="69"/>
        <end position="96"/>
    </location>
</feature>
<name>A0A8J2RI06_9CRUS</name>
<evidence type="ECO:0000313" key="2">
    <source>
        <dbReference type="EMBL" id="CAH0102803.1"/>
    </source>
</evidence>
<dbReference type="AlphaFoldDB" id="A0A8J2RI06"/>
<protein>
    <submittedName>
        <fullName evidence="2">Uncharacterized protein</fullName>
    </submittedName>
</protein>
<evidence type="ECO:0000256" key="1">
    <source>
        <dbReference type="SAM" id="Phobius"/>
    </source>
</evidence>
<gene>
    <name evidence="2" type="ORF">DGAL_LOCUS5327</name>
</gene>
<proteinExistence type="predicted"/>